<reference evidence="1 2" key="1">
    <citation type="submission" date="2019-11" db="EMBL/GenBank/DDBJ databases">
        <title>Genome sequence of Deinococcus xianganensis Y35, AI-2 producing algicidal bacterium, isolated from lake water.</title>
        <authorList>
            <person name="Li Y."/>
        </authorList>
    </citation>
    <scope>NUCLEOTIDE SEQUENCE [LARGE SCALE GENOMIC DNA]</scope>
    <source>
        <strain evidence="1 2">Y35</strain>
    </source>
</reference>
<organism evidence="1 2">
    <name type="scientific">Deinococcus xianganensis</name>
    <dbReference type="NCBI Taxonomy" id="1507289"/>
    <lineage>
        <taxon>Bacteria</taxon>
        <taxon>Thermotogati</taxon>
        <taxon>Deinococcota</taxon>
        <taxon>Deinococci</taxon>
        <taxon>Deinococcales</taxon>
        <taxon>Deinococcaceae</taxon>
        <taxon>Deinococcus</taxon>
    </lineage>
</organism>
<accession>A0A6I4YCW6</accession>
<dbReference type="InterPro" id="IPR027417">
    <property type="entry name" value="P-loop_NTPase"/>
</dbReference>
<dbReference type="AlphaFoldDB" id="A0A6I4YCW6"/>
<comment type="caution">
    <text evidence="1">The sequence shown here is derived from an EMBL/GenBank/DDBJ whole genome shotgun (WGS) entry which is preliminary data.</text>
</comment>
<gene>
    <name evidence="1" type="ORF">GLX28_11190</name>
</gene>
<proteinExistence type="predicted"/>
<evidence type="ECO:0000313" key="2">
    <source>
        <dbReference type="Proteomes" id="UP000430519"/>
    </source>
</evidence>
<dbReference type="SUPFAM" id="SSF52540">
    <property type="entry name" value="P-loop containing nucleoside triphosphate hydrolases"/>
    <property type="match status" value="1"/>
</dbReference>
<keyword evidence="2" id="KW-1185">Reference proteome</keyword>
<dbReference type="Gene3D" id="3.40.50.300">
    <property type="entry name" value="P-loop containing nucleotide triphosphate hydrolases"/>
    <property type="match status" value="1"/>
</dbReference>
<evidence type="ECO:0000313" key="1">
    <source>
        <dbReference type="EMBL" id="MXV20199.1"/>
    </source>
</evidence>
<dbReference type="EMBL" id="WVHK01000038">
    <property type="protein sequence ID" value="MXV20199.1"/>
    <property type="molecule type" value="Genomic_DNA"/>
</dbReference>
<protein>
    <submittedName>
        <fullName evidence="1">ABC transporter-like protein</fullName>
    </submittedName>
</protein>
<sequence length="72" mass="8119">MHALLDTLLTDAGATTLLVTHDLEEALKLADRVLLADGRLLEDLRVPLPHPWRRTDVEDLRARLEEQLHGCS</sequence>
<dbReference type="Proteomes" id="UP000430519">
    <property type="component" value="Unassembled WGS sequence"/>
</dbReference>
<name>A0A6I4YCW6_9DEIO</name>